<dbReference type="CDD" id="cd07715">
    <property type="entry name" value="TaR3-like_MBL-fold"/>
    <property type="match status" value="1"/>
</dbReference>
<dbReference type="OrthoDB" id="9803916at2"/>
<dbReference type="InterPro" id="IPR036866">
    <property type="entry name" value="RibonucZ/Hydroxyglut_hydro"/>
</dbReference>
<dbReference type="Pfam" id="PF12706">
    <property type="entry name" value="Lactamase_B_2"/>
    <property type="match status" value="1"/>
</dbReference>
<evidence type="ECO:0000313" key="4">
    <source>
        <dbReference type="EMBL" id="PJK28598.1"/>
    </source>
</evidence>
<dbReference type="Gene3D" id="3.40.50.2300">
    <property type="match status" value="1"/>
</dbReference>
<evidence type="ECO:0000313" key="5">
    <source>
        <dbReference type="Proteomes" id="UP000229498"/>
    </source>
</evidence>
<dbReference type="InterPro" id="IPR001279">
    <property type="entry name" value="Metallo-B-lactamas"/>
</dbReference>
<reference evidence="4 5" key="1">
    <citation type="submission" date="2017-11" db="EMBL/GenBank/DDBJ databases">
        <title>Draft genome sequence of Rhizobiales bacterium SY3-13.</title>
        <authorList>
            <person name="Sun C."/>
        </authorList>
    </citation>
    <scope>NUCLEOTIDE SEQUENCE [LARGE SCALE GENOMIC DNA]</scope>
    <source>
        <strain evidence="4 5">SY3-13</strain>
    </source>
</reference>
<dbReference type="EMBL" id="PHIG01000043">
    <property type="protein sequence ID" value="PJK28598.1"/>
    <property type="molecule type" value="Genomic_DNA"/>
</dbReference>
<evidence type="ECO:0000256" key="1">
    <source>
        <dbReference type="ARBA" id="ARBA00022553"/>
    </source>
</evidence>
<dbReference type="InterPro" id="IPR050595">
    <property type="entry name" value="Bact_response_regulator"/>
</dbReference>
<proteinExistence type="predicted"/>
<dbReference type="Proteomes" id="UP000229498">
    <property type="component" value="Unassembled WGS sequence"/>
</dbReference>
<sequence length="408" mass="45479">MASGRFVIIDDDRLTAGHARAVLERAGYEVSVFASSIEGLEAVRRDRPDAVLTDVMMPEMDGMELTQKLREDSSFDEMRIFVFSGKAFEYDRARAMELGADAYILKPIKADSFLKTVERVLSDRIAVKFWGVRGTLPKPGPDSLKYGGNTSCVTLSFPRGQFFIFDAGSGIREVGSSLMAEGKTRSEGKIFISHPHWDHINALPFFAPLFIPGNDYEVLGPMHGSMGIEKLVSEQMSGAYFPITVREFGARVTYRDLREGEYDVSGIPVKTMLLSHPGYCLGYRVDYAGRSFCYITDNEMFLPESDYHAPDYMQNLADFVRGTDMLVTDTTYTDDEYRSKIGWGHSCLSQVVELACQADVKGLYLFHHDPDQNDAAIDAKLEAAQRMLSERGSPVACYAPAEAETILV</sequence>
<dbReference type="RefSeq" id="WP_109796077.1">
    <property type="nucleotide sequence ID" value="NZ_PHIG01000043.1"/>
</dbReference>
<evidence type="ECO:0000256" key="2">
    <source>
        <dbReference type="PROSITE-ProRule" id="PRU00169"/>
    </source>
</evidence>
<keyword evidence="1 2" id="KW-0597">Phosphoprotein</keyword>
<comment type="caution">
    <text evidence="4">The sequence shown here is derived from an EMBL/GenBank/DDBJ whole genome shotgun (WGS) entry which is preliminary data.</text>
</comment>
<feature type="modified residue" description="4-aspartylphosphate" evidence="2">
    <location>
        <position position="54"/>
    </location>
</feature>
<feature type="domain" description="Response regulatory" evidence="3">
    <location>
        <begin position="5"/>
        <end position="121"/>
    </location>
</feature>
<dbReference type="AlphaFoldDB" id="A0A2M9FYR0"/>
<dbReference type="Gene3D" id="3.60.15.10">
    <property type="entry name" value="Ribonuclease Z/Hydroxyacylglutathione hydrolase-like"/>
    <property type="match status" value="1"/>
</dbReference>
<dbReference type="SMART" id="SM00448">
    <property type="entry name" value="REC"/>
    <property type="match status" value="1"/>
</dbReference>
<protein>
    <recommendedName>
        <fullName evidence="3">Response regulatory domain-containing protein</fullName>
    </recommendedName>
</protein>
<accession>A0A2M9FYR0</accession>
<name>A0A2M9FYR0_9PROT</name>
<gene>
    <name evidence="4" type="ORF">CVT23_16745</name>
</gene>
<organism evidence="4 5">
    <name type="scientific">Minwuia thermotolerans</name>
    <dbReference type="NCBI Taxonomy" id="2056226"/>
    <lineage>
        <taxon>Bacteria</taxon>
        <taxon>Pseudomonadati</taxon>
        <taxon>Pseudomonadota</taxon>
        <taxon>Alphaproteobacteria</taxon>
        <taxon>Minwuiales</taxon>
        <taxon>Minwuiaceae</taxon>
        <taxon>Minwuia</taxon>
    </lineage>
</organism>
<dbReference type="CDD" id="cd00156">
    <property type="entry name" value="REC"/>
    <property type="match status" value="1"/>
</dbReference>
<dbReference type="SUPFAM" id="SSF52172">
    <property type="entry name" value="CheY-like"/>
    <property type="match status" value="1"/>
</dbReference>
<dbReference type="PROSITE" id="PS50110">
    <property type="entry name" value="RESPONSE_REGULATORY"/>
    <property type="match status" value="1"/>
</dbReference>
<evidence type="ECO:0000259" key="3">
    <source>
        <dbReference type="PROSITE" id="PS50110"/>
    </source>
</evidence>
<dbReference type="InterPro" id="IPR011006">
    <property type="entry name" value="CheY-like_superfamily"/>
</dbReference>
<dbReference type="PANTHER" id="PTHR44591:SF23">
    <property type="entry name" value="CHEY SUBFAMILY"/>
    <property type="match status" value="1"/>
</dbReference>
<dbReference type="Pfam" id="PF00072">
    <property type="entry name" value="Response_reg"/>
    <property type="match status" value="1"/>
</dbReference>
<dbReference type="PANTHER" id="PTHR44591">
    <property type="entry name" value="STRESS RESPONSE REGULATOR PROTEIN 1"/>
    <property type="match status" value="1"/>
</dbReference>
<dbReference type="GO" id="GO:0000160">
    <property type="term" value="P:phosphorelay signal transduction system"/>
    <property type="evidence" value="ECO:0007669"/>
    <property type="project" value="InterPro"/>
</dbReference>
<dbReference type="SUPFAM" id="SSF56281">
    <property type="entry name" value="Metallo-hydrolase/oxidoreductase"/>
    <property type="match status" value="1"/>
</dbReference>
<keyword evidence="5" id="KW-1185">Reference proteome</keyword>
<dbReference type="InterPro" id="IPR001789">
    <property type="entry name" value="Sig_transdc_resp-reg_receiver"/>
</dbReference>